<evidence type="ECO:0000313" key="1">
    <source>
        <dbReference type="EMBL" id="RRG21109.1"/>
    </source>
</evidence>
<organism evidence="1 2">
    <name type="scientific">Ancylomarina euxinus</name>
    <dbReference type="NCBI Taxonomy" id="2283627"/>
    <lineage>
        <taxon>Bacteria</taxon>
        <taxon>Pseudomonadati</taxon>
        <taxon>Bacteroidota</taxon>
        <taxon>Bacteroidia</taxon>
        <taxon>Marinilabiliales</taxon>
        <taxon>Marinifilaceae</taxon>
        <taxon>Ancylomarina</taxon>
    </lineage>
</organism>
<dbReference type="PROSITE" id="PS51257">
    <property type="entry name" value="PROKAR_LIPOPROTEIN"/>
    <property type="match status" value="1"/>
</dbReference>
<dbReference type="InterPro" id="IPR025345">
    <property type="entry name" value="DUF4249"/>
</dbReference>
<dbReference type="OrthoDB" id="1115009at2"/>
<gene>
    <name evidence="1" type="ORF">DWB61_10220</name>
</gene>
<proteinExistence type="predicted"/>
<accession>A0A425Y045</accession>
<dbReference type="RefSeq" id="WP_125030801.1">
    <property type="nucleotide sequence ID" value="NZ_JAPXVP010000008.1"/>
</dbReference>
<dbReference type="EMBL" id="QQWG01000009">
    <property type="protein sequence ID" value="RRG21109.1"/>
    <property type="molecule type" value="Genomic_DNA"/>
</dbReference>
<sequence length="300" mass="34794">MKNYIIYFIILLLATYSCEDDIKLNLNPDSPVMVVNALAGNDSLVRVHVSLSKQLHNNNNNNNNNNVQTTLADATLSIYEEGKLLGKLKKTEDAWYEIQSRFQADLNYRVEVNHPKYKSISAETRIPSEVKISHCEMTKNETAYHFQLQFQDKSYSKDYYMILLYAVTNEVINGENYQQNSLLSYYSEDIIFKDNLLENTTNLDQNLLRGSLGFSDHNKSGEKFDIKFYAPIQVPPYEIKVFKVKLLHISRDYFAYERSKRMISNREDMPIYKKINLHSNINGGAGIFAGYTLNEWEITD</sequence>
<dbReference type="AlphaFoldDB" id="A0A425Y045"/>
<comment type="caution">
    <text evidence="1">The sequence shown here is derived from an EMBL/GenBank/DDBJ whole genome shotgun (WGS) entry which is preliminary data.</text>
</comment>
<keyword evidence="2" id="KW-1185">Reference proteome</keyword>
<dbReference type="Proteomes" id="UP000285794">
    <property type="component" value="Unassembled WGS sequence"/>
</dbReference>
<dbReference type="Pfam" id="PF14054">
    <property type="entry name" value="DUF4249"/>
    <property type="match status" value="1"/>
</dbReference>
<evidence type="ECO:0000313" key="2">
    <source>
        <dbReference type="Proteomes" id="UP000285794"/>
    </source>
</evidence>
<name>A0A425Y045_9BACT</name>
<reference evidence="1 2" key="1">
    <citation type="submission" date="2018-07" db="EMBL/GenBank/DDBJ databases">
        <title>Draft genome sequence of Ancylomarina sp. M1P.</title>
        <authorList>
            <person name="Yadav S."/>
            <person name="Villanueva L."/>
            <person name="Damste J.S.S."/>
        </authorList>
    </citation>
    <scope>NUCLEOTIDE SEQUENCE [LARGE SCALE GENOMIC DNA]</scope>
    <source>
        <strain evidence="1 2">M1P</strain>
    </source>
</reference>
<protein>
    <submittedName>
        <fullName evidence="1">DUF4249 domain-containing protein</fullName>
    </submittedName>
</protein>